<accession>A0A3S1H040</accession>
<organism evidence="2 3">
    <name type="scientific">Elysia chlorotica</name>
    <name type="common">Eastern emerald elysia</name>
    <name type="synonym">Sea slug</name>
    <dbReference type="NCBI Taxonomy" id="188477"/>
    <lineage>
        <taxon>Eukaryota</taxon>
        <taxon>Metazoa</taxon>
        <taxon>Spiralia</taxon>
        <taxon>Lophotrochozoa</taxon>
        <taxon>Mollusca</taxon>
        <taxon>Gastropoda</taxon>
        <taxon>Heterobranchia</taxon>
        <taxon>Euthyneura</taxon>
        <taxon>Panpulmonata</taxon>
        <taxon>Sacoglossa</taxon>
        <taxon>Placobranchoidea</taxon>
        <taxon>Plakobranchidae</taxon>
        <taxon>Elysia</taxon>
    </lineage>
</organism>
<dbReference type="EMBL" id="RQTK01001631">
    <property type="protein sequence ID" value="RUS69580.1"/>
    <property type="molecule type" value="Genomic_DNA"/>
</dbReference>
<name>A0A3S1H040_ELYCH</name>
<keyword evidence="3" id="KW-1185">Reference proteome</keyword>
<dbReference type="Proteomes" id="UP000271974">
    <property type="component" value="Unassembled WGS sequence"/>
</dbReference>
<feature type="chain" id="PRO_5018545572" evidence="1">
    <location>
        <begin position="35"/>
        <end position="127"/>
    </location>
</feature>
<evidence type="ECO:0000313" key="2">
    <source>
        <dbReference type="EMBL" id="RUS69580.1"/>
    </source>
</evidence>
<comment type="caution">
    <text evidence="2">The sequence shown here is derived from an EMBL/GenBank/DDBJ whole genome shotgun (WGS) entry which is preliminary data.</text>
</comment>
<feature type="signal peptide" evidence="1">
    <location>
        <begin position="1"/>
        <end position="34"/>
    </location>
</feature>
<keyword evidence="1" id="KW-0732">Signal</keyword>
<reference evidence="2 3" key="1">
    <citation type="submission" date="2019-01" db="EMBL/GenBank/DDBJ databases">
        <title>A draft genome assembly of the solar-powered sea slug Elysia chlorotica.</title>
        <authorList>
            <person name="Cai H."/>
            <person name="Li Q."/>
            <person name="Fang X."/>
            <person name="Li J."/>
            <person name="Curtis N.E."/>
            <person name="Altenburger A."/>
            <person name="Shibata T."/>
            <person name="Feng M."/>
            <person name="Maeda T."/>
            <person name="Schwartz J.A."/>
            <person name="Shigenobu S."/>
            <person name="Lundholm N."/>
            <person name="Nishiyama T."/>
            <person name="Yang H."/>
            <person name="Hasebe M."/>
            <person name="Li S."/>
            <person name="Pierce S.K."/>
            <person name="Wang J."/>
        </authorList>
    </citation>
    <scope>NUCLEOTIDE SEQUENCE [LARGE SCALE GENOMIC DNA]</scope>
    <source>
        <strain evidence="2">EC2010</strain>
        <tissue evidence="2">Whole organism of an adult</tissue>
    </source>
</reference>
<sequence length="127" mass="14880">MSCIKSIIYVFMSHAEMLMMLQFFCLSFLKSNIAQNCVKDVLSMTHLSNAMLYQRIYSYLVSSQKESHYIHVTCEGVDGDTVHFFLVKHCTNLCELLNSIYSYFFFFFLYICIPTVTHNDHIVFPDI</sequence>
<evidence type="ECO:0000256" key="1">
    <source>
        <dbReference type="SAM" id="SignalP"/>
    </source>
</evidence>
<dbReference type="AlphaFoldDB" id="A0A3S1H040"/>
<gene>
    <name evidence="2" type="ORF">EGW08_022656</name>
</gene>
<evidence type="ECO:0000313" key="3">
    <source>
        <dbReference type="Proteomes" id="UP000271974"/>
    </source>
</evidence>
<proteinExistence type="predicted"/>
<protein>
    <submittedName>
        <fullName evidence="2">Uncharacterized protein</fullName>
    </submittedName>
</protein>